<keyword evidence="6 8" id="KW-1133">Transmembrane helix</keyword>
<dbReference type="Gene3D" id="1.20.1720.10">
    <property type="entry name" value="Multidrug resistance protein D"/>
    <property type="match status" value="1"/>
</dbReference>
<dbReference type="EMBL" id="MLJW01000091">
    <property type="protein sequence ID" value="OIR00829.1"/>
    <property type="molecule type" value="Genomic_DNA"/>
</dbReference>
<feature type="transmembrane region" description="Helical" evidence="8">
    <location>
        <begin position="170"/>
        <end position="188"/>
    </location>
</feature>
<evidence type="ECO:0000256" key="2">
    <source>
        <dbReference type="ARBA" id="ARBA00006236"/>
    </source>
</evidence>
<evidence type="ECO:0000256" key="7">
    <source>
        <dbReference type="ARBA" id="ARBA00023136"/>
    </source>
</evidence>
<evidence type="ECO:0000259" key="9">
    <source>
        <dbReference type="PROSITE" id="PS50850"/>
    </source>
</evidence>
<feature type="transmembrane region" description="Helical" evidence="8">
    <location>
        <begin position="12"/>
        <end position="29"/>
    </location>
</feature>
<dbReference type="GO" id="GO:0042910">
    <property type="term" value="F:xenobiotic transmembrane transporter activity"/>
    <property type="evidence" value="ECO:0007669"/>
    <property type="project" value="InterPro"/>
</dbReference>
<comment type="similarity">
    <text evidence="2">Belongs to the major facilitator superfamily. Bcr/CmlA family.</text>
</comment>
<feature type="transmembrane region" description="Helical" evidence="8">
    <location>
        <begin position="138"/>
        <end position="164"/>
    </location>
</feature>
<keyword evidence="5 8" id="KW-0812">Transmembrane</keyword>
<dbReference type="AlphaFoldDB" id="A0A1J5S9D3"/>
<feature type="transmembrane region" description="Helical" evidence="8">
    <location>
        <begin position="285"/>
        <end position="305"/>
    </location>
</feature>
<dbReference type="InterPro" id="IPR004812">
    <property type="entry name" value="Efflux_drug-R_Bcr/CmlA"/>
</dbReference>
<reference evidence="10" key="1">
    <citation type="submission" date="2016-10" db="EMBL/GenBank/DDBJ databases">
        <title>Sequence of Gallionella enrichment culture.</title>
        <authorList>
            <person name="Poehlein A."/>
            <person name="Muehling M."/>
            <person name="Daniel R."/>
        </authorList>
    </citation>
    <scope>NUCLEOTIDE SEQUENCE</scope>
</reference>
<feature type="transmembrane region" description="Helical" evidence="8">
    <location>
        <begin position="109"/>
        <end position="126"/>
    </location>
</feature>
<feature type="transmembrane region" description="Helical" evidence="8">
    <location>
        <begin position="372"/>
        <end position="392"/>
    </location>
</feature>
<dbReference type="PROSITE" id="PS50850">
    <property type="entry name" value="MFS"/>
    <property type="match status" value="1"/>
</dbReference>
<keyword evidence="4" id="KW-1003">Cell membrane</keyword>
<dbReference type="NCBIfam" id="TIGR00710">
    <property type="entry name" value="efflux_Bcr_CflA"/>
    <property type="match status" value="1"/>
</dbReference>
<evidence type="ECO:0000256" key="4">
    <source>
        <dbReference type="ARBA" id="ARBA00022475"/>
    </source>
</evidence>
<dbReference type="CDD" id="cd17320">
    <property type="entry name" value="MFS_MdfA_MDR_like"/>
    <property type="match status" value="1"/>
</dbReference>
<keyword evidence="7 8" id="KW-0472">Membrane</keyword>
<comment type="caution">
    <text evidence="10">The sequence shown here is derived from an EMBL/GenBank/DDBJ whole genome shotgun (WGS) entry which is preliminary data.</text>
</comment>
<accession>A0A1J5S9D3</accession>
<protein>
    <submittedName>
        <fullName evidence="10">Bicyclomycin resistance protein</fullName>
    </submittedName>
</protein>
<dbReference type="PANTHER" id="PTHR23502:SF132">
    <property type="entry name" value="POLYAMINE TRANSPORTER 2-RELATED"/>
    <property type="match status" value="1"/>
</dbReference>
<evidence type="ECO:0000256" key="1">
    <source>
        <dbReference type="ARBA" id="ARBA00004651"/>
    </source>
</evidence>
<dbReference type="GO" id="GO:0005886">
    <property type="term" value="C:plasma membrane"/>
    <property type="evidence" value="ECO:0007669"/>
    <property type="project" value="UniProtKB-SubCell"/>
</dbReference>
<evidence type="ECO:0000256" key="5">
    <source>
        <dbReference type="ARBA" id="ARBA00022692"/>
    </source>
</evidence>
<feature type="transmembrane region" description="Helical" evidence="8">
    <location>
        <begin position="253"/>
        <end position="273"/>
    </location>
</feature>
<evidence type="ECO:0000313" key="10">
    <source>
        <dbReference type="EMBL" id="OIR00829.1"/>
    </source>
</evidence>
<evidence type="ECO:0000256" key="8">
    <source>
        <dbReference type="SAM" id="Phobius"/>
    </source>
</evidence>
<gene>
    <name evidence="10" type="primary">bcr_3</name>
    <name evidence="10" type="ORF">GALL_171660</name>
</gene>
<feature type="transmembrane region" description="Helical" evidence="8">
    <location>
        <begin position="218"/>
        <end position="247"/>
    </location>
</feature>
<name>A0A1J5S9D3_9ZZZZ</name>
<feature type="domain" description="Major facilitator superfamily (MFS) profile" evidence="9">
    <location>
        <begin position="14"/>
        <end position="399"/>
    </location>
</feature>
<sequence>MAEALDPPRAPPPPLGLLIALAAFGPMSIDLYLPSLPRMMQVFGTDVSHVQLTLSVYLAGFALAQLVYGPLSDRYGRRPLLLAGIVIYGLASALCFCAVSVQMLILARFLQALGACAGPVLARAIVRDSFARDQAARVMASMASVMALAPAVAPMVGGHLLVLFGWRANFALLIGFSLVMLLLIGLALRETNLHPNPHALHLSTLVRNYLSLLGNRSFMGYCLTISFTFSAMFAFISGASFVIIGLLRVAPEHFGYCFLGVVAGFMAGSIIAARLGHRLGLEGMVAAGALIGLAAGLALLGLVLAGRVSVVSVVLPMAGIFLAAGIVLPNCTALAIAPHARIAGSASALLGFIQMSVASLMGGLVGRLDNGTALPMAAMVAGCVALSALVRWRLAGDGRAG</sequence>
<dbReference type="InterPro" id="IPR011701">
    <property type="entry name" value="MFS"/>
</dbReference>
<feature type="transmembrane region" description="Helical" evidence="8">
    <location>
        <begin position="49"/>
        <end position="68"/>
    </location>
</feature>
<organism evidence="10">
    <name type="scientific">mine drainage metagenome</name>
    <dbReference type="NCBI Taxonomy" id="410659"/>
    <lineage>
        <taxon>unclassified sequences</taxon>
        <taxon>metagenomes</taxon>
        <taxon>ecological metagenomes</taxon>
    </lineage>
</organism>
<comment type="subcellular location">
    <subcellularLocation>
        <location evidence="1">Cell membrane</location>
        <topology evidence="1">Multi-pass membrane protein</topology>
    </subcellularLocation>
</comment>
<dbReference type="InterPro" id="IPR036259">
    <property type="entry name" value="MFS_trans_sf"/>
</dbReference>
<feature type="transmembrane region" description="Helical" evidence="8">
    <location>
        <begin position="80"/>
        <end position="103"/>
    </location>
</feature>
<evidence type="ECO:0000256" key="3">
    <source>
        <dbReference type="ARBA" id="ARBA00022448"/>
    </source>
</evidence>
<feature type="transmembrane region" description="Helical" evidence="8">
    <location>
        <begin position="348"/>
        <end position="366"/>
    </location>
</feature>
<feature type="transmembrane region" description="Helical" evidence="8">
    <location>
        <begin position="311"/>
        <end position="336"/>
    </location>
</feature>
<dbReference type="PANTHER" id="PTHR23502">
    <property type="entry name" value="MAJOR FACILITATOR SUPERFAMILY"/>
    <property type="match status" value="1"/>
</dbReference>
<dbReference type="GO" id="GO:1990961">
    <property type="term" value="P:xenobiotic detoxification by transmembrane export across the plasma membrane"/>
    <property type="evidence" value="ECO:0007669"/>
    <property type="project" value="InterPro"/>
</dbReference>
<keyword evidence="3" id="KW-0813">Transport</keyword>
<dbReference type="FunFam" id="1.20.1720.10:FF:000005">
    <property type="entry name" value="Bcr/CflA family efflux transporter"/>
    <property type="match status" value="1"/>
</dbReference>
<dbReference type="InterPro" id="IPR020846">
    <property type="entry name" value="MFS_dom"/>
</dbReference>
<evidence type="ECO:0000256" key="6">
    <source>
        <dbReference type="ARBA" id="ARBA00022989"/>
    </source>
</evidence>
<dbReference type="Pfam" id="PF07690">
    <property type="entry name" value="MFS_1"/>
    <property type="match status" value="1"/>
</dbReference>
<proteinExistence type="inferred from homology"/>
<dbReference type="SUPFAM" id="SSF103473">
    <property type="entry name" value="MFS general substrate transporter"/>
    <property type="match status" value="1"/>
</dbReference>